<dbReference type="EMBL" id="ACEN01000005">
    <property type="protein sequence ID" value="EEG34605.1"/>
    <property type="molecule type" value="Genomic_DNA"/>
</dbReference>
<dbReference type="AlphaFoldDB" id="C0EJY2"/>
<organism evidence="1 2">
    <name type="scientific">Neisseria flavescens NRL30031/H210</name>
    <dbReference type="NCBI Taxonomy" id="546264"/>
    <lineage>
        <taxon>Bacteria</taxon>
        <taxon>Pseudomonadati</taxon>
        <taxon>Pseudomonadota</taxon>
        <taxon>Betaproteobacteria</taxon>
        <taxon>Neisseriales</taxon>
        <taxon>Neisseriaceae</taxon>
        <taxon>Neisseria</taxon>
    </lineage>
</organism>
<sequence length="45" mass="5424">MFYLDRLCYNGVCFSYFNFRPSESCSDSLFIGLKLLFYSNRQSYK</sequence>
<evidence type="ECO:0000313" key="2">
    <source>
        <dbReference type="Proteomes" id="UP000004457"/>
    </source>
</evidence>
<protein>
    <submittedName>
        <fullName evidence="1">Uncharacterized protein</fullName>
    </submittedName>
</protein>
<gene>
    <name evidence="1" type="ORF">NEIFLAOT_00221</name>
</gene>
<proteinExistence type="predicted"/>
<keyword evidence="2" id="KW-1185">Reference proteome</keyword>
<reference evidence="1 2" key="1">
    <citation type="submission" date="2009-01" db="EMBL/GenBank/DDBJ databases">
        <authorList>
            <person name="Fulton L."/>
            <person name="Clifton S."/>
            <person name="Chinwalla A.T."/>
            <person name="Mitreva M."/>
            <person name="Sodergren E."/>
            <person name="Weinstock G."/>
            <person name="Clifton S."/>
            <person name="Dooling D.J."/>
            <person name="Fulton B."/>
            <person name="Minx P."/>
            <person name="Pepin K.H."/>
            <person name="Johnson M."/>
            <person name="Bhonagiri V."/>
            <person name="Nash W.E."/>
            <person name="Mardis E.R."/>
            <person name="Wilson R.K."/>
        </authorList>
    </citation>
    <scope>NUCLEOTIDE SEQUENCE [LARGE SCALE GENOMIC DNA]</scope>
    <source>
        <strain evidence="1 2">NRL30031/H210</strain>
    </source>
</reference>
<comment type="caution">
    <text evidence="1">The sequence shown here is derived from an EMBL/GenBank/DDBJ whole genome shotgun (WGS) entry which is preliminary data.</text>
</comment>
<evidence type="ECO:0000313" key="1">
    <source>
        <dbReference type="EMBL" id="EEG34605.1"/>
    </source>
</evidence>
<name>C0EJY2_NEIFL</name>
<dbReference type="Proteomes" id="UP000004457">
    <property type="component" value="Unassembled WGS sequence"/>
</dbReference>
<accession>C0EJY2</accession>